<evidence type="ECO:0000256" key="2">
    <source>
        <dbReference type="SAM" id="SignalP"/>
    </source>
</evidence>
<proteinExistence type="predicted"/>
<dbReference type="InterPro" id="IPR018905">
    <property type="entry name" value="A-galactase_NEW3"/>
</dbReference>
<reference evidence="4 5" key="1">
    <citation type="submission" date="2019-07" db="EMBL/GenBank/DDBJ databases">
        <title>Whole genome shotgun sequence of Reyranella soli NBRC 108950.</title>
        <authorList>
            <person name="Hosoyama A."/>
            <person name="Uohara A."/>
            <person name="Ohji S."/>
            <person name="Ichikawa N."/>
        </authorList>
    </citation>
    <scope>NUCLEOTIDE SEQUENCE [LARGE SCALE GENOMIC DNA]</scope>
    <source>
        <strain evidence="4 5">NBRC 108950</strain>
    </source>
</reference>
<accession>A0A512N758</accession>
<gene>
    <name evidence="4" type="ORF">RSO01_19090</name>
</gene>
<dbReference type="EMBL" id="BKAJ01000032">
    <property type="protein sequence ID" value="GEP54743.1"/>
    <property type="molecule type" value="Genomic_DNA"/>
</dbReference>
<keyword evidence="5" id="KW-1185">Reference proteome</keyword>
<protein>
    <submittedName>
        <fullName evidence="4">ABC transporter substrate-binding protein</fullName>
    </submittedName>
</protein>
<organism evidence="4 5">
    <name type="scientific">Reyranella soli</name>
    <dbReference type="NCBI Taxonomy" id="1230389"/>
    <lineage>
        <taxon>Bacteria</taxon>
        <taxon>Pseudomonadati</taxon>
        <taxon>Pseudomonadota</taxon>
        <taxon>Alphaproteobacteria</taxon>
        <taxon>Hyphomicrobiales</taxon>
        <taxon>Reyranellaceae</taxon>
        <taxon>Reyranella</taxon>
    </lineage>
</organism>
<dbReference type="PANTHER" id="PTHR39198">
    <property type="entry name" value="HYPOTHETICAL MEMBRANE PROTEIN, CONSERVED"/>
    <property type="match status" value="1"/>
</dbReference>
<keyword evidence="1" id="KW-0472">Membrane</keyword>
<dbReference type="RefSeq" id="WP_147148591.1">
    <property type="nucleotide sequence ID" value="NZ_BKAJ01000032.1"/>
</dbReference>
<dbReference type="Proteomes" id="UP000321058">
    <property type="component" value="Unassembled WGS sequence"/>
</dbReference>
<dbReference type="PANTHER" id="PTHR39198:SF1">
    <property type="entry name" value="ALPHA-GALACTOSIDASE NEW3 DOMAIN-CONTAINING PROTEIN"/>
    <property type="match status" value="1"/>
</dbReference>
<evidence type="ECO:0000313" key="4">
    <source>
        <dbReference type="EMBL" id="GEP54743.1"/>
    </source>
</evidence>
<feature type="chain" id="PRO_5021917492" evidence="2">
    <location>
        <begin position="23"/>
        <end position="387"/>
    </location>
</feature>
<keyword evidence="1" id="KW-0812">Transmembrane</keyword>
<keyword evidence="1" id="KW-1133">Transmembrane helix</keyword>
<feature type="signal peptide" evidence="2">
    <location>
        <begin position="1"/>
        <end position="22"/>
    </location>
</feature>
<feature type="transmembrane region" description="Helical" evidence="1">
    <location>
        <begin position="361"/>
        <end position="382"/>
    </location>
</feature>
<keyword evidence="2" id="KW-0732">Signal</keyword>
<name>A0A512N758_9HYPH</name>
<feature type="domain" description="Alpha-galactosidase NEW3" evidence="3">
    <location>
        <begin position="268"/>
        <end position="341"/>
    </location>
</feature>
<dbReference type="OrthoDB" id="8631677at2"/>
<sequence length="387" mass="40192">MRCLTALLAFLLATLAVGTSFAQGDTPKGLFLTTDYPSQTVRAGEVTTIRLKLTNAGLPPEPVSLALKDVPAGWKIDILGGGQAVAAAMPGVNQDVALQLRVDVPKDAKPGSQKILISAKGPIAQSVELPLTLTVGTEAPAKLSIKSRLPSLRGTPRSAFEYTVTVGNDSGKDLTVALSAQGPANFQTTFTEGYGSNEISSIPIEAGQTKDIKVKVTPPRDVKAGDYPVLVKVASEGATAELRVTLQVSGQGRIALSTKDGRLSGEAEVGKASTYTLVLSNDGTAPIEEVEMSGTVPTNWKVEFNPKTIASLAPGEKKDVQAVVTPADKAIAGDYVASFRANGRGESASADFRITVTTSTLWGIVGVGIIAVALLVLLGAVARFGRR</sequence>
<dbReference type="InterPro" id="IPR013783">
    <property type="entry name" value="Ig-like_fold"/>
</dbReference>
<evidence type="ECO:0000313" key="5">
    <source>
        <dbReference type="Proteomes" id="UP000321058"/>
    </source>
</evidence>
<evidence type="ECO:0000256" key="1">
    <source>
        <dbReference type="SAM" id="Phobius"/>
    </source>
</evidence>
<dbReference type="Pfam" id="PF10633">
    <property type="entry name" value="NPCBM_assoc"/>
    <property type="match status" value="2"/>
</dbReference>
<dbReference type="Gene3D" id="2.60.40.10">
    <property type="entry name" value="Immunoglobulins"/>
    <property type="match status" value="3"/>
</dbReference>
<comment type="caution">
    <text evidence="4">The sequence shown here is derived from an EMBL/GenBank/DDBJ whole genome shotgun (WGS) entry which is preliminary data.</text>
</comment>
<feature type="domain" description="Alpha-galactosidase NEW3" evidence="3">
    <location>
        <begin position="161"/>
        <end position="234"/>
    </location>
</feature>
<dbReference type="AlphaFoldDB" id="A0A512N758"/>
<evidence type="ECO:0000259" key="3">
    <source>
        <dbReference type="Pfam" id="PF10633"/>
    </source>
</evidence>